<dbReference type="AlphaFoldDB" id="A0A2I2LDW3"/>
<dbReference type="GeneID" id="86817808"/>
<proteinExistence type="predicted"/>
<organism evidence="1 2">
    <name type="scientific">Tenacibaculum finnmarkense genomovar ulcerans</name>
    <dbReference type="NCBI Taxonomy" id="2781388"/>
    <lineage>
        <taxon>Bacteria</taxon>
        <taxon>Pseudomonadati</taxon>
        <taxon>Bacteroidota</taxon>
        <taxon>Flavobacteriia</taxon>
        <taxon>Flavobacteriales</taxon>
        <taxon>Flavobacteriaceae</taxon>
        <taxon>Tenacibaculum</taxon>
        <taxon>Tenacibaculum finnmarkense</taxon>
    </lineage>
</organism>
<dbReference type="EMBL" id="OENE01000006">
    <property type="protein sequence ID" value="SOS58490.1"/>
    <property type="molecule type" value="Genomic_DNA"/>
</dbReference>
<name>A0A2I2LDW3_9FLAO</name>
<evidence type="ECO:0000313" key="1">
    <source>
        <dbReference type="EMBL" id="SOS58490.1"/>
    </source>
</evidence>
<dbReference type="Proteomes" id="UP000490060">
    <property type="component" value="Unassembled WGS sequence"/>
</dbReference>
<reference evidence="1 2" key="1">
    <citation type="submission" date="2017-11" db="EMBL/GenBank/DDBJ databases">
        <authorList>
            <person name="Duchaud E."/>
        </authorList>
    </citation>
    <scope>NUCLEOTIDE SEQUENCE [LARGE SCALE GENOMIC DNA]</scope>
    <source>
        <strain evidence="1 2">TNO010</strain>
    </source>
</reference>
<gene>
    <name evidence="1" type="ORF">TNO010_140001</name>
</gene>
<sequence>MKLLLSVIGIACLLSFKTLENHQTFKNTLDCKYNQCQATAKSTGNQCKHCVSNSGDSFCYQHD</sequence>
<protein>
    <submittedName>
        <fullName evidence="1">Uncharacterized protein</fullName>
    </submittedName>
</protein>
<dbReference type="RefSeq" id="WP_101915922.1">
    <property type="nucleotide sequence ID" value="NZ_JAFMUG010000001.1"/>
</dbReference>
<evidence type="ECO:0000313" key="2">
    <source>
        <dbReference type="Proteomes" id="UP000490060"/>
    </source>
</evidence>
<accession>A0A2I2LDW3</accession>